<dbReference type="GO" id="GO:0008234">
    <property type="term" value="F:cysteine-type peptidase activity"/>
    <property type="evidence" value="ECO:0007669"/>
    <property type="project" value="InterPro"/>
</dbReference>
<evidence type="ECO:0000256" key="2">
    <source>
        <dbReference type="ARBA" id="ARBA00022670"/>
    </source>
</evidence>
<reference evidence="6" key="1">
    <citation type="submission" date="2021-02" db="EMBL/GenBank/DDBJ databases">
        <authorList>
            <person name="Nowell W R."/>
        </authorList>
    </citation>
    <scope>NUCLEOTIDE SEQUENCE</scope>
</reference>
<dbReference type="GO" id="GO:0006508">
    <property type="term" value="P:proteolysis"/>
    <property type="evidence" value="ECO:0007669"/>
    <property type="project" value="UniProtKB-KW"/>
</dbReference>
<dbReference type="Pfam" id="PF02902">
    <property type="entry name" value="Peptidase_C48"/>
    <property type="match status" value="1"/>
</dbReference>
<dbReference type="SUPFAM" id="SSF54001">
    <property type="entry name" value="Cysteine proteinases"/>
    <property type="match status" value="1"/>
</dbReference>
<organism evidence="6 7">
    <name type="scientific">Adineta steineri</name>
    <dbReference type="NCBI Taxonomy" id="433720"/>
    <lineage>
        <taxon>Eukaryota</taxon>
        <taxon>Metazoa</taxon>
        <taxon>Spiralia</taxon>
        <taxon>Gnathifera</taxon>
        <taxon>Rotifera</taxon>
        <taxon>Eurotatoria</taxon>
        <taxon>Bdelloidea</taxon>
        <taxon>Adinetida</taxon>
        <taxon>Adinetidae</taxon>
        <taxon>Adineta</taxon>
    </lineage>
</organism>
<evidence type="ECO:0000259" key="5">
    <source>
        <dbReference type="PROSITE" id="PS50600"/>
    </source>
</evidence>
<sequence>MQVNCKCAETFSNMDNQEITSFNSFKPINNKKHSHLQKIPVQNAFSPEYEPPINNTYTVEKEEIVMSNFIIDDNDDDKISNIASPICDAPQLYMSPVSSASPITSSKIISCDSSPLKTSKLSAVSHAFNKLKNMISPNKVNDHSNITDDQRDVLLMLQRRNNNKSVFTIDINEIQEAERSKNIIISQNHMETLREVNAAEIEKKENKNITNDLDDGINIKTRKRNLEWITILNLYIAKTNDYCVFVYERHYFATRSSTENMLQLFMNADAHCQFSTCSCRLHAIISENGKLKVDYSGEIIHDPSELHSRPVRGSQRDELQKYTLLGSTPSAVRLHQLKGMSPANKAAGNRNAVGSSASVIRKIASEANVKLRRDKDLNESLKQLKVEQATKIFPAESIRGYLQEFNIEPLRLVCFTAAGIAIYNKFASSMPLSWDATGGIIVNRTRKIFYYELTISNLIKGGPSLPLTAMISASHGTMDIIHWLNCFIAKYKEAYGYSDVFPKPPVIHSDRALVFLLAGIQIFNNDETMDRYIERCWRIVNKTATKRDLEITVLHACLGHFMKNVKRNAAKELAKKQIPFGMWLMALLVNSNTLDEMIVIWRNICFVLLSPNQNDRFKMAISTLSKLAEQMNGDPEKTNYILQNVTVTSHASVTDKLNEQADDDGTNDDGLGEEEAVANMESSFKALFTSIYQETKEILKHYNNQQWQELPPNPLFSAGYLIRLLKQYMGIAPIWSNLLLGNFAQRYDYSSNDVRTPCMCHVGRTTGVSESQMRVLKETILHKKVYTRVDEVISLMGETIEAIEIQFTDYIFMNKQKNRVLPAKRHKPAQEAWNKRKPTKKQKGVYTSEKPPSNLVHMMNSQLLKKNDDILLDAEQPTQHFRFENKEKNSWFNSVCQMVFASRNLVETITQFGSIPASASVSDAITVTGSILHSFVTKSSYVEGKDAVVVAESIGQLLGHLRWAGVKICSRDNECVFKFFVTAIVSTLLYYKVDLQFTLNTSMECSSCGISKTYAVDRMHEIWSMRSTATHINDKMASFVRKKIICSSCQKPGLTNSVVYDIPKFLVLNTRSNDADCVKLIDEVDLLFVQPIDMSLSFEYSIQTAIIVLEEDQVIYLRKNGNNYLSYNKTTNQFEAIIDLTTQQTGLASNWTIFIYKTEAVIFDSLKLETIVLDQSNLQSAPNVDVLCIGVVQGLLPLFPRPFKVSSIQMEQRDINILLNESGNINDLIVNSHLRLIASNAPANNFVLVLDSLLVSNILRKDLKRFDATWFNYDIILCPIQQNNHWYLIILDIKKKLIVEVDTLSTVDIPRTQNLTRLLHVLNIQWLLRHKTAINFEQHWKLATPIIDKKFQQTDAHSCGVHLLIQARAYVNNYKFVHIPQDKIRLYRYQLAEDILRQAELLSDSSDSEVSY</sequence>
<dbReference type="Proteomes" id="UP000663877">
    <property type="component" value="Unassembled WGS sequence"/>
</dbReference>
<evidence type="ECO:0000256" key="4">
    <source>
        <dbReference type="SAM" id="MobiDB-lite"/>
    </source>
</evidence>
<evidence type="ECO:0000313" key="7">
    <source>
        <dbReference type="Proteomes" id="UP000663877"/>
    </source>
</evidence>
<gene>
    <name evidence="6" type="ORF">BJG266_LOCUS11204</name>
</gene>
<evidence type="ECO:0000256" key="3">
    <source>
        <dbReference type="ARBA" id="ARBA00022801"/>
    </source>
</evidence>
<comment type="caution">
    <text evidence="6">The sequence shown here is derived from an EMBL/GenBank/DDBJ whole genome shotgun (WGS) entry which is preliminary data.</text>
</comment>
<dbReference type="Gene3D" id="3.40.395.10">
    <property type="entry name" value="Adenoviral Proteinase, Chain A"/>
    <property type="match status" value="1"/>
</dbReference>
<proteinExistence type="inferred from homology"/>
<dbReference type="InterPro" id="IPR003653">
    <property type="entry name" value="Peptidase_C48_C"/>
</dbReference>
<keyword evidence="3" id="KW-0378">Hydrolase</keyword>
<evidence type="ECO:0000313" key="6">
    <source>
        <dbReference type="EMBL" id="CAF0914832.1"/>
    </source>
</evidence>
<feature type="domain" description="Ubiquitin-like protease family profile" evidence="5">
    <location>
        <begin position="1208"/>
        <end position="1370"/>
    </location>
</feature>
<comment type="similarity">
    <text evidence="1">Belongs to the peptidase C48 family.</text>
</comment>
<dbReference type="EMBL" id="CAJNOI010000040">
    <property type="protein sequence ID" value="CAF0914832.1"/>
    <property type="molecule type" value="Genomic_DNA"/>
</dbReference>
<dbReference type="InterPro" id="IPR038765">
    <property type="entry name" value="Papain-like_cys_pep_sf"/>
</dbReference>
<name>A0A814AKU5_9BILA</name>
<dbReference type="PROSITE" id="PS50600">
    <property type="entry name" value="ULP_PROTEASE"/>
    <property type="match status" value="1"/>
</dbReference>
<evidence type="ECO:0000256" key="1">
    <source>
        <dbReference type="ARBA" id="ARBA00005234"/>
    </source>
</evidence>
<accession>A0A814AKU5</accession>
<feature type="region of interest" description="Disordered" evidence="4">
    <location>
        <begin position="823"/>
        <end position="851"/>
    </location>
</feature>
<protein>
    <recommendedName>
        <fullName evidence="5">Ubiquitin-like protease family profile domain-containing protein</fullName>
    </recommendedName>
</protein>
<keyword evidence="2" id="KW-0645">Protease</keyword>